<evidence type="ECO:0000313" key="3">
    <source>
        <dbReference type="EMBL" id="GAA4387678.1"/>
    </source>
</evidence>
<dbReference type="EMBL" id="BAABFR010000013">
    <property type="protein sequence ID" value="GAA4387678.1"/>
    <property type="molecule type" value="Genomic_DNA"/>
</dbReference>
<comment type="caution">
    <text evidence="3">The sequence shown here is derived from an EMBL/GenBank/DDBJ whole genome shotgun (WGS) entry which is preliminary data.</text>
</comment>
<keyword evidence="4" id="KW-1185">Reference proteome</keyword>
<name>A0ABP8JAG7_9ACTN</name>
<protein>
    <recommendedName>
        <fullName evidence="2">L,D-TPase catalytic domain-containing protein</fullName>
    </recommendedName>
</protein>
<dbReference type="InterPro" id="IPR006311">
    <property type="entry name" value="TAT_signal"/>
</dbReference>
<dbReference type="Pfam" id="PF03734">
    <property type="entry name" value="YkuD"/>
    <property type="match status" value="1"/>
</dbReference>
<feature type="domain" description="L,D-TPase catalytic" evidence="2">
    <location>
        <begin position="104"/>
        <end position="225"/>
    </location>
</feature>
<dbReference type="PROSITE" id="PS51318">
    <property type="entry name" value="TAT"/>
    <property type="match status" value="1"/>
</dbReference>
<feature type="chain" id="PRO_5046611534" description="L,D-TPase catalytic domain-containing protein" evidence="1">
    <location>
        <begin position="37"/>
        <end position="230"/>
    </location>
</feature>
<sequence>MSAMHTRLSRRAALLLSAAAVTVGGVAAAVPGAAHADDTSLLRAAVAAAPSAREIITVSAPSTSSTTAQLSAWIPGSSTWTRVFGPINARLGSQGMGVASDTVPRTPMGVFGLDEAFGRQPNPGTSMPYSQVTARDWWDGNPKSPTYDRHVVGADPGPGSENLYNAGPVYDYAVHFNENPTHTPGKGSAFFLHVTDGTPTEGCVAVDRASMIALLKWLNPAYQPVISIGL</sequence>
<accession>A0ABP8JAG7</accession>
<organism evidence="3 4">
    <name type="scientific">Tsukamurella soli</name>
    <dbReference type="NCBI Taxonomy" id="644556"/>
    <lineage>
        <taxon>Bacteria</taxon>
        <taxon>Bacillati</taxon>
        <taxon>Actinomycetota</taxon>
        <taxon>Actinomycetes</taxon>
        <taxon>Mycobacteriales</taxon>
        <taxon>Tsukamurellaceae</taxon>
        <taxon>Tsukamurella</taxon>
    </lineage>
</organism>
<feature type="signal peptide" evidence="1">
    <location>
        <begin position="1"/>
        <end position="36"/>
    </location>
</feature>
<gene>
    <name evidence="3" type="ORF">GCM10023147_12400</name>
</gene>
<proteinExistence type="predicted"/>
<dbReference type="PANTHER" id="PTHR38589">
    <property type="entry name" value="BLR0621 PROTEIN"/>
    <property type="match status" value="1"/>
</dbReference>
<dbReference type="InterPro" id="IPR005490">
    <property type="entry name" value="LD_TPept_cat_dom"/>
</dbReference>
<dbReference type="Proteomes" id="UP001500635">
    <property type="component" value="Unassembled WGS sequence"/>
</dbReference>
<evidence type="ECO:0000259" key="2">
    <source>
        <dbReference type="Pfam" id="PF03734"/>
    </source>
</evidence>
<keyword evidence="1" id="KW-0732">Signal</keyword>
<dbReference type="PANTHER" id="PTHR38589:SF1">
    <property type="entry name" value="BLR0621 PROTEIN"/>
    <property type="match status" value="1"/>
</dbReference>
<evidence type="ECO:0000313" key="4">
    <source>
        <dbReference type="Proteomes" id="UP001500635"/>
    </source>
</evidence>
<evidence type="ECO:0000256" key="1">
    <source>
        <dbReference type="SAM" id="SignalP"/>
    </source>
</evidence>
<dbReference type="RefSeq" id="WP_344992437.1">
    <property type="nucleotide sequence ID" value="NZ_BAABFR010000013.1"/>
</dbReference>
<reference evidence="4" key="1">
    <citation type="journal article" date="2019" name="Int. J. Syst. Evol. Microbiol.">
        <title>The Global Catalogue of Microorganisms (GCM) 10K type strain sequencing project: providing services to taxonomists for standard genome sequencing and annotation.</title>
        <authorList>
            <consortium name="The Broad Institute Genomics Platform"/>
            <consortium name="The Broad Institute Genome Sequencing Center for Infectious Disease"/>
            <person name="Wu L."/>
            <person name="Ma J."/>
        </authorList>
    </citation>
    <scope>NUCLEOTIDE SEQUENCE [LARGE SCALE GENOMIC DNA]</scope>
    <source>
        <strain evidence="4">JCM 17688</strain>
    </source>
</reference>